<reference evidence="1" key="2">
    <citation type="submission" date="2021-04" db="EMBL/GenBank/DDBJ databases">
        <authorList>
            <person name="Gilroy R."/>
        </authorList>
    </citation>
    <scope>NUCLEOTIDE SEQUENCE</scope>
    <source>
        <strain evidence="1">A6-441</strain>
    </source>
</reference>
<dbReference type="InterPro" id="IPR006059">
    <property type="entry name" value="SBP"/>
</dbReference>
<organism evidence="1 2">
    <name type="scientific">Candidatus Fusobacterium pullicola</name>
    <dbReference type="NCBI Taxonomy" id="2838601"/>
    <lineage>
        <taxon>Bacteria</taxon>
        <taxon>Fusobacteriati</taxon>
        <taxon>Fusobacteriota</taxon>
        <taxon>Fusobacteriia</taxon>
        <taxon>Fusobacteriales</taxon>
        <taxon>Fusobacteriaceae</taxon>
        <taxon>Fusobacterium</taxon>
    </lineage>
</organism>
<protein>
    <submittedName>
        <fullName evidence="1">Sugar ABC transporter substrate-binding protein</fullName>
    </submittedName>
</protein>
<evidence type="ECO:0000313" key="2">
    <source>
        <dbReference type="Proteomes" id="UP000724657"/>
    </source>
</evidence>
<sequence length="419" mass="46902">MKRKFWVTTFLTLSGILVLTGCSKEKNEGTVKENKNQEITFMIPDWGVPPQSMLAEFEKEKGIKVNIETVSWDDIRNKIAIAASGNKAAADVFEVDWSWIGEFEDAQWLEPIELSQEDIKDIPSISTFIVNDRVLAIPYANDFRIGYYNKVIYQQAGLDEPQTWNDVMKDMEILKEKNILKYPYTFPLNANEATTTSFIWLTYLRDGKVFNDDGTLNRENALTTLNFINDMLKKGLINPANLTLNGLDTYRQILSKDAAFMVGPTSFIARSVDPDQSKAIGEIEVILPPGKDSKATQTMALTEAVGVSSLSENKEAAKEFVKWYTSKETQKAFFKEISAIPTRTSVLNEVIDAGEIKNSGAMKETSILVKSPFPNGVPAYYAEMSNSIYNAINSMASGNLTPEEAVNQIDSKIQELIKD</sequence>
<accession>A0A9E2KX35</accession>
<dbReference type="PROSITE" id="PS51257">
    <property type="entry name" value="PROKAR_LIPOPROTEIN"/>
    <property type="match status" value="1"/>
</dbReference>
<proteinExistence type="predicted"/>
<dbReference type="InterPro" id="IPR050490">
    <property type="entry name" value="Bact_solute-bd_prot1"/>
</dbReference>
<dbReference type="CDD" id="cd13585">
    <property type="entry name" value="PBP2_TMBP_like"/>
    <property type="match status" value="1"/>
</dbReference>
<evidence type="ECO:0000313" key="1">
    <source>
        <dbReference type="EMBL" id="MBU3841643.1"/>
    </source>
</evidence>
<dbReference type="Gene3D" id="3.40.190.10">
    <property type="entry name" value="Periplasmic binding protein-like II"/>
    <property type="match status" value="2"/>
</dbReference>
<gene>
    <name evidence="1" type="ORF">IAA47_01355</name>
</gene>
<dbReference type="Proteomes" id="UP000724657">
    <property type="component" value="Unassembled WGS sequence"/>
</dbReference>
<dbReference type="EMBL" id="JAHLFN010000013">
    <property type="protein sequence ID" value="MBU3841643.1"/>
    <property type="molecule type" value="Genomic_DNA"/>
</dbReference>
<name>A0A9E2KX35_9FUSO</name>
<comment type="caution">
    <text evidence="1">The sequence shown here is derived from an EMBL/GenBank/DDBJ whole genome shotgun (WGS) entry which is preliminary data.</text>
</comment>
<dbReference type="PANTHER" id="PTHR43649">
    <property type="entry name" value="ARABINOSE-BINDING PROTEIN-RELATED"/>
    <property type="match status" value="1"/>
</dbReference>
<reference evidence="1" key="1">
    <citation type="journal article" date="2021" name="PeerJ">
        <title>Extensive microbial diversity within the chicken gut microbiome revealed by metagenomics and culture.</title>
        <authorList>
            <person name="Gilroy R."/>
            <person name="Ravi A."/>
            <person name="Getino M."/>
            <person name="Pursley I."/>
            <person name="Horton D.L."/>
            <person name="Alikhan N.F."/>
            <person name="Baker D."/>
            <person name="Gharbi K."/>
            <person name="Hall N."/>
            <person name="Watson M."/>
            <person name="Adriaenssens E.M."/>
            <person name="Foster-Nyarko E."/>
            <person name="Jarju S."/>
            <person name="Secka A."/>
            <person name="Antonio M."/>
            <person name="Oren A."/>
            <person name="Chaudhuri R.R."/>
            <person name="La Ragione R."/>
            <person name="Hildebrand F."/>
            <person name="Pallen M.J."/>
        </authorList>
    </citation>
    <scope>NUCLEOTIDE SEQUENCE</scope>
    <source>
        <strain evidence="1">A6-441</strain>
    </source>
</reference>
<dbReference type="Pfam" id="PF01547">
    <property type="entry name" value="SBP_bac_1"/>
    <property type="match status" value="1"/>
</dbReference>
<dbReference type="AlphaFoldDB" id="A0A9E2KX35"/>
<dbReference type="SUPFAM" id="SSF53850">
    <property type="entry name" value="Periplasmic binding protein-like II"/>
    <property type="match status" value="1"/>
</dbReference>
<dbReference type="PANTHER" id="PTHR43649:SF12">
    <property type="entry name" value="DIACETYLCHITOBIOSE BINDING PROTEIN DASA"/>
    <property type="match status" value="1"/>
</dbReference>